<organism evidence="7 8">
    <name type="scientific">Anaerotruncus massiliensis</name>
    <name type="common">ex Liu et al. 2021</name>
    <dbReference type="NCBI Taxonomy" id="2321404"/>
    <lineage>
        <taxon>Bacteria</taxon>
        <taxon>Bacillati</taxon>
        <taxon>Bacillota</taxon>
        <taxon>Clostridia</taxon>
        <taxon>Eubacteriales</taxon>
        <taxon>Oscillospiraceae</taxon>
        <taxon>Anaerotruncus</taxon>
    </lineage>
</organism>
<feature type="signal peptide" evidence="5">
    <location>
        <begin position="1"/>
        <end position="30"/>
    </location>
</feature>
<feature type="domain" description="Periplasmic binding protein" evidence="6">
    <location>
        <begin position="64"/>
        <end position="318"/>
    </location>
</feature>
<evidence type="ECO:0000256" key="5">
    <source>
        <dbReference type="SAM" id="SignalP"/>
    </source>
</evidence>
<name>A0A498CTE9_9FIRM</name>
<dbReference type="AlphaFoldDB" id="A0A498CTE9"/>
<dbReference type="Pfam" id="PF13407">
    <property type="entry name" value="Peripla_BP_4"/>
    <property type="match status" value="1"/>
</dbReference>
<dbReference type="PANTHER" id="PTHR46847">
    <property type="entry name" value="D-ALLOSE-BINDING PERIPLASMIC PROTEIN-RELATED"/>
    <property type="match status" value="1"/>
</dbReference>
<dbReference type="SUPFAM" id="SSF53822">
    <property type="entry name" value="Periplasmic binding protein-like I"/>
    <property type="match status" value="1"/>
</dbReference>
<dbReference type="InterPro" id="IPR025997">
    <property type="entry name" value="SBP_2_dom"/>
</dbReference>
<dbReference type="PROSITE" id="PS51257">
    <property type="entry name" value="PROKAR_LIPOPROTEIN"/>
    <property type="match status" value="1"/>
</dbReference>
<dbReference type="GO" id="GO:0030313">
    <property type="term" value="C:cell envelope"/>
    <property type="evidence" value="ECO:0007669"/>
    <property type="project" value="UniProtKB-SubCell"/>
</dbReference>
<dbReference type="Gene3D" id="3.40.50.2300">
    <property type="match status" value="2"/>
</dbReference>
<dbReference type="PANTHER" id="PTHR46847:SF1">
    <property type="entry name" value="D-ALLOSE-BINDING PERIPLASMIC PROTEIN-RELATED"/>
    <property type="match status" value="1"/>
</dbReference>
<reference evidence="7 8" key="1">
    <citation type="submission" date="2018-10" db="EMBL/GenBank/DDBJ databases">
        <title>Anaerotruncus faecis sp. nov., isolated from human feces.</title>
        <authorList>
            <person name="Wang Y.-J."/>
        </authorList>
    </citation>
    <scope>NUCLEOTIDE SEQUENCE [LARGE SCALE GENOMIC DNA]</scope>
    <source>
        <strain evidence="7 8">22A2-44</strain>
    </source>
</reference>
<comment type="subcellular location">
    <subcellularLocation>
        <location evidence="1">Cell envelope</location>
    </subcellularLocation>
</comment>
<keyword evidence="8" id="KW-1185">Reference proteome</keyword>
<comment type="caution">
    <text evidence="7">The sequence shown here is derived from an EMBL/GenBank/DDBJ whole genome shotgun (WGS) entry which is preliminary data.</text>
</comment>
<dbReference type="InterPro" id="IPR028082">
    <property type="entry name" value="Peripla_BP_I"/>
</dbReference>
<evidence type="ECO:0000256" key="1">
    <source>
        <dbReference type="ARBA" id="ARBA00004196"/>
    </source>
</evidence>
<evidence type="ECO:0000256" key="4">
    <source>
        <dbReference type="SAM" id="MobiDB-lite"/>
    </source>
</evidence>
<comment type="similarity">
    <text evidence="2">Belongs to the bacterial solute-binding protein 2 family.</text>
</comment>
<keyword evidence="3 5" id="KW-0732">Signal</keyword>
<feature type="region of interest" description="Disordered" evidence="4">
    <location>
        <begin position="26"/>
        <end position="51"/>
    </location>
</feature>
<evidence type="ECO:0000256" key="2">
    <source>
        <dbReference type="ARBA" id="ARBA00007639"/>
    </source>
</evidence>
<dbReference type="Proteomes" id="UP000276301">
    <property type="component" value="Unassembled WGS sequence"/>
</dbReference>
<dbReference type="CDD" id="cd01536">
    <property type="entry name" value="PBP1_ABC_sugar_binding-like"/>
    <property type="match status" value="1"/>
</dbReference>
<feature type="compositionally biased region" description="Low complexity" evidence="4">
    <location>
        <begin position="37"/>
        <end position="51"/>
    </location>
</feature>
<evidence type="ECO:0000313" key="7">
    <source>
        <dbReference type="EMBL" id="RLL13768.1"/>
    </source>
</evidence>
<evidence type="ECO:0000256" key="3">
    <source>
        <dbReference type="ARBA" id="ARBA00022729"/>
    </source>
</evidence>
<protein>
    <submittedName>
        <fullName evidence="7">Sugar ABC transporter substrate-binding protein</fullName>
    </submittedName>
</protein>
<sequence length="372" mass="40308">MKRNRLLSMLLATVLVLTLLAGCGSEPAPAATPEPAAPASEAPAAEPAAPAEEPAAEKFVVLNSTKGMDNQYYVELDRGGKEAAAQLGMEYVTLSAENNEQKQVADLESGLVTYQPDLVIIMPMSPSIVPALCDLCENAKVPFITLFDYPEGMDFTAYEYHLAHLLTDLYQEGKTEAEYLFEAMGGEGGIIAIDGPAGNTTAVRRHEGLLDAMKEYPGITLLESQPGDFDRFAAAPVFEDMYIKYGDQIDGVWCANDDMAMGVIEILDGVGKLGQVKISGLDCLQDFLDHMKKGNTCVSLSGDAPGMQARAVCFGYDYLTEGIRPVTDENKHAIWDPPVVTPENVDEYYDLWYGSKAAGRDWTADSKVKHPA</sequence>
<dbReference type="EMBL" id="RCHT01000002">
    <property type="protein sequence ID" value="RLL13768.1"/>
    <property type="molecule type" value="Genomic_DNA"/>
</dbReference>
<accession>A0A498CTE9</accession>
<evidence type="ECO:0000313" key="8">
    <source>
        <dbReference type="Proteomes" id="UP000276301"/>
    </source>
</evidence>
<dbReference type="GO" id="GO:0030246">
    <property type="term" value="F:carbohydrate binding"/>
    <property type="evidence" value="ECO:0007669"/>
    <property type="project" value="UniProtKB-ARBA"/>
</dbReference>
<feature type="chain" id="PRO_5019762333" evidence="5">
    <location>
        <begin position="31"/>
        <end position="372"/>
    </location>
</feature>
<proteinExistence type="inferred from homology"/>
<evidence type="ECO:0000259" key="6">
    <source>
        <dbReference type="Pfam" id="PF13407"/>
    </source>
</evidence>
<dbReference type="RefSeq" id="WP_101552050.1">
    <property type="nucleotide sequence ID" value="NZ_DBFBJK010000389.1"/>
</dbReference>
<gene>
    <name evidence="7" type="ORF">D4A47_02440</name>
</gene>